<dbReference type="SUPFAM" id="SSF51735">
    <property type="entry name" value="NAD(P)-binding Rossmann-fold domains"/>
    <property type="match status" value="1"/>
</dbReference>
<evidence type="ECO:0000313" key="5">
    <source>
        <dbReference type="Proteomes" id="UP000030753"/>
    </source>
</evidence>
<dbReference type="AlphaFoldDB" id="W9I543"/>
<dbReference type="InterPro" id="IPR036291">
    <property type="entry name" value="NAD(P)-bd_dom_sf"/>
</dbReference>
<keyword evidence="3" id="KW-0560">Oxidoreductase</keyword>
<protein>
    <recommendedName>
        <fullName evidence="6">3-oxoacyl-[acyl-carrier protein] reductase</fullName>
    </recommendedName>
</protein>
<dbReference type="HOGENOM" id="CLU_010194_1_3_1"/>
<organism evidence="4 5">
    <name type="scientific">Fusarium oxysporum NRRL 32931</name>
    <dbReference type="NCBI Taxonomy" id="660029"/>
    <lineage>
        <taxon>Eukaryota</taxon>
        <taxon>Fungi</taxon>
        <taxon>Dikarya</taxon>
        <taxon>Ascomycota</taxon>
        <taxon>Pezizomycotina</taxon>
        <taxon>Sordariomycetes</taxon>
        <taxon>Hypocreomycetidae</taxon>
        <taxon>Hypocreales</taxon>
        <taxon>Nectriaceae</taxon>
        <taxon>Fusarium</taxon>
        <taxon>Fusarium oxysporum species complex</taxon>
    </lineage>
</organism>
<evidence type="ECO:0000313" key="4">
    <source>
        <dbReference type="EMBL" id="EWY89762.1"/>
    </source>
</evidence>
<dbReference type="Proteomes" id="UP000030753">
    <property type="component" value="Unassembled WGS sequence"/>
</dbReference>
<evidence type="ECO:0000256" key="3">
    <source>
        <dbReference type="ARBA" id="ARBA00023002"/>
    </source>
</evidence>
<keyword evidence="2" id="KW-0521">NADP</keyword>
<name>W9I543_FUSOX</name>
<dbReference type="OrthoDB" id="47007at2759"/>
<gene>
    <name evidence="4" type="ORF">FOYG_07421</name>
</gene>
<comment type="similarity">
    <text evidence="1">Belongs to the short-chain dehydrogenases/reductases (SDR) family.</text>
</comment>
<evidence type="ECO:0000256" key="2">
    <source>
        <dbReference type="ARBA" id="ARBA00022857"/>
    </source>
</evidence>
<dbReference type="PANTHER" id="PTHR43639:SF1">
    <property type="entry name" value="SHORT-CHAIN DEHYDROGENASE_REDUCTASE FAMILY PROTEIN"/>
    <property type="match status" value="1"/>
</dbReference>
<dbReference type="PROSITE" id="PS00061">
    <property type="entry name" value="ADH_SHORT"/>
    <property type="match status" value="1"/>
</dbReference>
<dbReference type="Gene3D" id="3.40.50.720">
    <property type="entry name" value="NAD(P)-binding Rossmann-like Domain"/>
    <property type="match status" value="2"/>
</dbReference>
<proteinExistence type="inferred from homology"/>
<evidence type="ECO:0000256" key="1">
    <source>
        <dbReference type="ARBA" id="ARBA00006484"/>
    </source>
</evidence>
<dbReference type="PANTHER" id="PTHR43639">
    <property type="entry name" value="OXIDOREDUCTASE, SHORT-CHAIN DEHYDROGENASE/REDUCTASE FAMILY (AFU_ORTHOLOGUE AFUA_5G02870)"/>
    <property type="match status" value="1"/>
</dbReference>
<dbReference type="InterPro" id="IPR002347">
    <property type="entry name" value="SDR_fam"/>
</dbReference>
<dbReference type="GO" id="GO:0016491">
    <property type="term" value="F:oxidoreductase activity"/>
    <property type="evidence" value="ECO:0007669"/>
    <property type="project" value="UniProtKB-KW"/>
</dbReference>
<accession>W9I543</accession>
<dbReference type="Pfam" id="PF00106">
    <property type="entry name" value="adh_short"/>
    <property type="match status" value="1"/>
</dbReference>
<dbReference type="EMBL" id="JH717843">
    <property type="protein sequence ID" value="EWY89762.1"/>
    <property type="molecule type" value="Genomic_DNA"/>
</dbReference>
<dbReference type="PRINTS" id="PR00081">
    <property type="entry name" value="GDHRDH"/>
</dbReference>
<reference evidence="4 5" key="1">
    <citation type="submission" date="2011-06" db="EMBL/GenBank/DDBJ databases">
        <title>The Genome Sequence of Fusarium oxysporum FOSC 3-a.</title>
        <authorList>
            <consortium name="The Broad Institute Genome Sequencing Platform"/>
            <person name="Ma L.-J."/>
            <person name="Gale L.R."/>
            <person name="Schwartz D.C."/>
            <person name="Zhou S."/>
            <person name="Corby-Kistler H."/>
            <person name="Young S.K."/>
            <person name="Zeng Q."/>
            <person name="Gargeya S."/>
            <person name="Fitzgerald M."/>
            <person name="Haas B."/>
            <person name="Abouelleil A."/>
            <person name="Alvarado L."/>
            <person name="Arachchi H.M."/>
            <person name="Berlin A."/>
            <person name="Brown A."/>
            <person name="Chapman S.B."/>
            <person name="Chen Z."/>
            <person name="Dunbar C."/>
            <person name="Freedman E."/>
            <person name="Gearin G."/>
            <person name="Gellesch M."/>
            <person name="Goldberg J."/>
            <person name="Griggs A."/>
            <person name="Gujja S."/>
            <person name="Heiman D."/>
            <person name="Howarth C."/>
            <person name="Larson L."/>
            <person name="Lui A."/>
            <person name="MacDonald P.J.P."/>
            <person name="Mehta T."/>
            <person name="Montmayeur A."/>
            <person name="Murphy C."/>
            <person name="Neiman D."/>
            <person name="Pearson M."/>
            <person name="Priest M."/>
            <person name="Roberts A."/>
            <person name="Saif S."/>
            <person name="Shea T."/>
            <person name="Shenoy N."/>
            <person name="Sisk P."/>
            <person name="Stolte C."/>
            <person name="Sykes S."/>
            <person name="Wortman J."/>
            <person name="Nusbaum C."/>
            <person name="Birren B."/>
        </authorList>
    </citation>
    <scope>NUCLEOTIDE SEQUENCE [LARGE SCALE GENOMIC DNA]</scope>
    <source>
        <strain evidence="5">FOSC 3-a</strain>
    </source>
</reference>
<evidence type="ECO:0008006" key="6">
    <source>
        <dbReference type="Google" id="ProtNLM"/>
    </source>
</evidence>
<dbReference type="InterPro" id="IPR020904">
    <property type="entry name" value="Sc_DH/Rdtase_CS"/>
</dbReference>
<sequence>MEKTLEGKVALVTGSSRRIGAAIATSLAKHGAKLVINYVSSASAAESVEENIRSLGVEAITIKADVSKPKEIAAMFQKAKEVTDEEIDKVLGVNVKAQFVMAQQAYKHPEDEGRLILISSISAVWGVPRHALYSASKAAVQGMVKCLAWDFGNRGITVNCIAPGGVKTDMYAEAAAKYLKGGDKMSIEEVDGKIS</sequence>